<evidence type="ECO:0000313" key="2">
    <source>
        <dbReference type="Proteomes" id="UP000822688"/>
    </source>
</evidence>
<reference evidence="1" key="1">
    <citation type="submission" date="2020-06" db="EMBL/GenBank/DDBJ databases">
        <title>WGS assembly of Ceratodon purpureus strain R40.</title>
        <authorList>
            <person name="Carey S.B."/>
            <person name="Jenkins J."/>
            <person name="Shu S."/>
            <person name="Lovell J.T."/>
            <person name="Sreedasyam A."/>
            <person name="Maumus F."/>
            <person name="Tiley G.P."/>
            <person name="Fernandez-Pozo N."/>
            <person name="Barry K."/>
            <person name="Chen C."/>
            <person name="Wang M."/>
            <person name="Lipzen A."/>
            <person name="Daum C."/>
            <person name="Saski C.A."/>
            <person name="Payton A.C."/>
            <person name="Mcbreen J.C."/>
            <person name="Conrad R.E."/>
            <person name="Kollar L.M."/>
            <person name="Olsson S."/>
            <person name="Huttunen S."/>
            <person name="Landis J.B."/>
            <person name="Wickett N.J."/>
            <person name="Johnson M.G."/>
            <person name="Rensing S.A."/>
            <person name="Grimwood J."/>
            <person name="Schmutz J."/>
            <person name="Mcdaniel S.F."/>
        </authorList>
    </citation>
    <scope>NUCLEOTIDE SEQUENCE</scope>
    <source>
        <strain evidence="1">R40</strain>
    </source>
</reference>
<protein>
    <submittedName>
        <fullName evidence="1">Uncharacterized protein</fullName>
    </submittedName>
</protein>
<dbReference type="AlphaFoldDB" id="A0A8T0GBH9"/>
<dbReference type="EMBL" id="CM026433">
    <property type="protein sequence ID" value="KAG0554622.1"/>
    <property type="molecule type" value="Genomic_DNA"/>
</dbReference>
<gene>
    <name evidence="1" type="ORF">KC19_12G105800</name>
</gene>
<accession>A0A8T0GBH9</accession>
<proteinExistence type="predicted"/>
<name>A0A8T0GBH9_CERPU</name>
<keyword evidence="2" id="KW-1185">Reference proteome</keyword>
<evidence type="ECO:0000313" key="1">
    <source>
        <dbReference type="EMBL" id="KAG0554622.1"/>
    </source>
</evidence>
<dbReference type="Proteomes" id="UP000822688">
    <property type="component" value="Chromosome 12"/>
</dbReference>
<organism evidence="1 2">
    <name type="scientific">Ceratodon purpureus</name>
    <name type="common">Fire moss</name>
    <name type="synonym">Dicranum purpureum</name>
    <dbReference type="NCBI Taxonomy" id="3225"/>
    <lineage>
        <taxon>Eukaryota</taxon>
        <taxon>Viridiplantae</taxon>
        <taxon>Streptophyta</taxon>
        <taxon>Embryophyta</taxon>
        <taxon>Bryophyta</taxon>
        <taxon>Bryophytina</taxon>
        <taxon>Bryopsida</taxon>
        <taxon>Dicranidae</taxon>
        <taxon>Pseudoditrichales</taxon>
        <taxon>Ditrichaceae</taxon>
        <taxon>Ceratodon</taxon>
    </lineage>
</organism>
<sequence length="85" mass="9611">MEGASNYWVINRQYKDIPGHHLPEFDICRDLNPRLNPRPSSLVDHASSASPSACEVGLLSQHLSPSSTFWYRVCCSPVDAFHELR</sequence>
<comment type="caution">
    <text evidence="1">The sequence shown here is derived from an EMBL/GenBank/DDBJ whole genome shotgun (WGS) entry which is preliminary data.</text>
</comment>